<sequence>MENDDKEDDDDDTDPSQSLLTSQEPFQSFQSLRAFFSILSSTNDDHFPDSNSSLQQICSRLPLQICKLSVNLSQQVYKCETSLQQVNARLEVTIGRTCRKLALQTHCKL</sequence>
<evidence type="ECO:0000313" key="2">
    <source>
        <dbReference type="EMBL" id="GBN11838.1"/>
    </source>
</evidence>
<keyword evidence="3" id="KW-1185">Reference proteome</keyword>
<dbReference type="Proteomes" id="UP000499080">
    <property type="component" value="Unassembled WGS sequence"/>
</dbReference>
<reference evidence="2 3" key="1">
    <citation type="journal article" date="2019" name="Sci. Rep.">
        <title>Orb-weaving spider Araneus ventricosus genome elucidates the spidroin gene catalogue.</title>
        <authorList>
            <person name="Kono N."/>
            <person name="Nakamura H."/>
            <person name="Ohtoshi R."/>
            <person name="Moran D.A.P."/>
            <person name="Shinohara A."/>
            <person name="Yoshida Y."/>
            <person name="Fujiwara M."/>
            <person name="Mori M."/>
            <person name="Tomita M."/>
            <person name="Arakawa K."/>
        </authorList>
    </citation>
    <scope>NUCLEOTIDE SEQUENCE [LARGE SCALE GENOMIC DNA]</scope>
</reference>
<evidence type="ECO:0000256" key="1">
    <source>
        <dbReference type="SAM" id="MobiDB-lite"/>
    </source>
</evidence>
<dbReference type="EMBL" id="BGPR01005615">
    <property type="protein sequence ID" value="GBN11838.1"/>
    <property type="molecule type" value="Genomic_DNA"/>
</dbReference>
<name>A0A4Y2LAY7_ARAVE</name>
<feature type="region of interest" description="Disordered" evidence="1">
    <location>
        <begin position="1"/>
        <end position="21"/>
    </location>
</feature>
<proteinExistence type="predicted"/>
<gene>
    <name evidence="2" type="ORF">AVEN_181396_1</name>
</gene>
<dbReference type="AlphaFoldDB" id="A0A4Y2LAY7"/>
<comment type="caution">
    <text evidence="2">The sequence shown here is derived from an EMBL/GenBank/DDBJ whole genome shotgun (WGS) entry which is preliminary data.</text>
</comment>
<feature type="compositionally biased region" description="Acidic residues" evidence="1">
    <location>
        <begin position="1"/>
        <end position="14"/>
    </location>
</feature>
<protein>
    <submittedName>
        <fullName evidence="2">Uncharacterized protein</fullName>
    </submittedName>
</protein>
<accession>A0A4Y2LAY7</accession>
<organism evidence="2 3">
    <name type="scientific">Araneus ventricosus</name>
    <name type="common">Orbweaver spider</name>
    <name type="synonym">Epeira ventricosa</name>
    <dbReference type="NCBI Taxonomy" id="182803"/>
    <lineage>
        <taxon>Eukaryota</taxon>
        <taxon>Metazoa</taxon>
        <taxon>Ecdysozoa</taxon>
        <taxon>Arthropoda</taxon>
        <taxon>Chelicerata</taxon>
        <taxon>Arachnida</taxon>
        <taxon>Araneae</taxon>
        <taxon>Araneomorphae</taxon>
        <taxon>Entelegynae</taxon>
        <taxon>Araneoidea</taxon>
        <taxon>Araneidae</taxon>
        <taxon>Araneus</taxon>
    </lineage>
</organism>
<evidence type="ECO:0000313" key="3">
    <source>
        <dbReference type="Proteomes" id="UP000499080"/>
    </source>
</evidence>